<dbReference type="InterPro" id="IPR036353">
    <property type="entry name" value="XPC-bd_sf"/>
</dbReference>
<dbReference type="Pfam" id="PF00240">
    <property type="entry name" value="ubiquitin"/>
    <property type="match status" value="1"/>
</dbReference>
<dbReference type="PROSITE" id="PS50030">
    <property type="entry name" value="UBA"/>
    <property type="match status" value="2"/>
</dbReference>
<dbReference type="EMBL" id="DS469764">
    <property type="protein sequence ID" value="EDO33653.1"/>
    <property type="molecule type" value="Genomic_DNA"/>
</dbReference>
<feature type="region of interest" description="Disordered" evidence="9">
    <location>
        <begin position="96"/>
        <end position="147"/>
    </location>
</feature>
<dbReference type="Gene3D" id="3.10.20.90">
    <property type="entry name" value="Phosphatidylinositol 3-kinase Catalytic Subunit, Chain A, domain 1"/>
    <property type="match status" value="1"/>
</dbReference>
<dbReference type="SUPFAM" id="SSF54236">
    <property type="entry name" value="Ubiquitin-like"/>
    <property type="match status" value="1"/>
</dbReference>
<dbReference type="CDD" id="cd01805">
    <property type="entry name" value="Ubl_Rad23"/>
    <property type="match status" value="1"/>
</dbReference>
<feature type="domain" description="UBA" evidence="10">
    <location>
        <begin position="319"/>
        <end position="359"/>
    </location>
</feature>
<evidence type="ECO:0000313" key="12">
    <source>
        <dbReference type="EMBL" id="EDO33653.1"/>
    </source>
</evidence>
<dbReference type="Proteomes" id="UP000001593">
    <property type="component" value="Unassembled WGS sequence"/>
</dbReference>
<dbReference type="OrthoDB" id="419317at2759"/>
<dbReference type="PANTHER" id="PTHR10621">
    <property type="entry name" value="UV EXCISION REPAIR PROTEIN RAD23"/>
    <property type="match status" value="1"/>
</dbReference>
<evidence type="ECO:0000256" key="5">
    <source>
        <dbReference type="ARBA" id="ARBA00022942"/>
    </source>
</evidence>
<dbReference type="InterPro" id="IPR029071">
    <property type="entry name" value="Ubiquitin-like_domsf"/>
</dbReference>
<dbReference type="InterPro" id="IPR004806">
    <property type="entry name" value="Rad23"/>
</dbReference>
<evidence type="ECO:0000256" key="6">
    <source>
        <dbReference type="ARBA" id="ARBA00023204"/>
    </source>
</evidence>
<dbReference type="InterPro" id="IPR015940">
    <property type="entry name" value="UBA"/>
</dbReference>
<evidence type="ECO:0000313" key="13">
    <source>
        <dbReference type="Proteomes" id="UP000001593"/>
    </source>
</evidence>
<name>A7SRL4_NEMVE</name>
<evidence type="ECO:0000256" key="2">
    <source>
        <dbReference type="ARBA" id="ARBA00022553"/>
    </source>
</evidence>
<evidence type="ECO:0000256" key="9">
    <source>
        <dbReference type="SAM" id="MobiDB-lite"/>
    </source>
</evidence>
<keyword evidence="13" id="KW-1185">Reference proteome</keyword>
<dbReference type="PROSITE" id="PS50053">
    <property type="entry name" value="UBIQUITIN_2"/>
    <property type="match status" value="1"/>
</dbReference>
<dbReference type="InterPro" id="IPR006636">
    <property type="entry name" value="STI1_HS-bd"/>
</dbReference>
<dbReference type="Pfam" id="PF00627">
    <property type="entry name" value="UBA"/>
    <property type="match status" value="2"/>
</dbReference>
<evidence type="ECO:0000256" key="4">
    <source>
        <dbReference type="ARBA" id="ARBA00022763"/>
    </source>
</evidence>
<dbReference type="FunFam" id="1.10.8.10:FF:000002">
    <property type="entry name" value="UV excision repair protein RAD23 homolog"/>
    <property type="match status" value="1"/>
</dbReference>
<evidence type="ECO:0000256" key="8">
    <source>
        <dbReference type="RuleBase" id="RU367049"/>
    </source>
</evidence>
<organism evidence="12 13">
    <name type="scientific">Nematostella vectensis</name>
    <name type="common">Starlet sea anemone</name>
    <dbReference type="NCBI Taxonomy" id="45351"/>
    <lineage>
        <taxon>Eukaryota</taxon>
        <taxon>Metazoa</taxon>
        <taxon>Cnidaria</taxon>
        <taxon>Anthozoa</taxon>
        <taxon>Hexacorallia</taxon>
        <taxon>Actiniaria</taxon>
        <taxon>Edwardsiidae</taxon>
        <taxon>Nematostella</taxon>
    </lineage>
</organism>
<dbReference type="HOGENOM" id="CLU_040364_0_1_1"/>
<dbReference type="KEGG" id="nve:5504886"/>
<feature type="region of interest" description="Disordered" evidence="9">
    <location>
        <begin position="281"/>
        <end position="314"/>
    </location>
</feature>
<dbReference type="GO" id="GO:0005654">
    <property type="term" value="C:nucleoplasm"/>
    <property type="evidence" value="ECO:0000318"/>
    <property type="project" value="GO_Central"/>
</dbReference>
<dbReference type="SMART" id="SM00727">
    <property type="entry name" value="STI1"/>
    <property type="match status" value="1"/>
</dbReference>
<keyword evidence="3" id="KW-0677">Repeat</keyword>
<dbReference type="GO" id="GO:0043130">
    <property type="term" value="F:ubiquitin binding"/>
    <property type="evidence" value="ECO:0000318"/>
    <property type="project" value="GO_Central"/>
</dbReference>
<dbReference type="PRINTS" id="PR01839">
    <property type="entry name" value="RAD23PROTEIN"/>
</dbReference>
<protein>
    <recommendedName>
        <fullName evidence="8">UV excision repair protein RAD23</fullName>
    </recommendedName>
</protein>
<feature type="compositionally biased region" description="Low complexity" evidence="9">
    <location>
        <begin position="96"/>
        <end position="110"/>
    </location>
</feature>
<dbReference type="GO" id="GO:0005829">
    <property type="term" value="C:cytosol"/>
    <property type="evidence" value="ECO:0000318"/>
    <property type="project" value="GO_Central"/>
</dbReference>
<dbReference type="CDD" id="cd14377">
    <property type="entry name" value="UBA1_Rad23"/>
    <property type="match status" value="1"/>
</dbReference>
<dbReference type="GO" id="GO:0031593">
    <property type="term" value="F:polyubiquitin modification-dependent protein binding"/>
    <property type="evidence" value="ECO:0000318"/>
    <property type="project" value="GO_Central"/>
</dbReference>
<comment type="function">
    <text evidence="8">Multiubiquitin chain receptor involved in modulation of proteasomal degradation. Involved in nucleotide excision repair.</text>
</comment>
<evidence type="ECO:0000256" key="1">
    <source>
        <dbReference type="ARBA" id="ARBA00009878"/>
    </source>
</evidence>
<feature type="compositionally biased region" description="Low complexity" evidence="9">
    <location>
        <begin position="124"/>
        <end position="144"/>
    </location>
</feature>
<dbReference type="OMA" id="WLTPTKQ"/>
<proteinExistence type="inferred from homology"/>
<dbReference type="GO" id="GO:0006289">
    <property type="term" value="P:nucleotide-excision repair"/>
    <property type="evidence" value="ECO:0007669"/>
    <property type="project" value="UniProtKB-UniRule"/>
</dbReference>
<dbReference type="InterPro" id="IPR000626">
    <property type="entry name" value="Ubiquitin-like_dom"/>
</dbReference>
<keyword evidence="6 8" id="KW-0234">DNA repair</keyword>
<dbReference type="AlphaFoldDB" id="A7SRL4"/>
<comment type="subcellular location">
    <subcellularLocation>
        <location evidence="8">Nucleus</location>
    </subcellularLocation>
    <subcellularLocation>
        <location evidence="8">Cytoplasm</location>
    </subcellularLocation>
</comment>
<feature type="domain" description="Ubiquitin-like" evidence="11">
    <location>
        <begin position="1"/>
        <end position="79"/>
    </location>
</feature>
<keyword evidence="4 8" id="KW-0227">DNA damage</keyword>
<dbReference type="STRING" id="45351.A7SRL4"/>
<dbReference type="GO" id="GO:0003684">
    <property type="term" value="F:damaged DNA binding"/>
    <property type="evidence" value="ECO:0007669"/>
    <property type="project" value="UniProtKB-UniRule"/>
</dbReference>
<evidence type="ECO:0000256" key="3">
    <source>
        <dbReference type="ARBA" id="ARBA00022737"/>
    </source>
</evidence>
<dbReference type="eggNOG" id="KOG0011">
    <property type="taxonomic scope" value="Eukaryota"/>
</dbReference>
<dbReference type="InterPro" id="IPR015360">
    <property type="entry name" value="XPC-bd"/>
</dbReference>
<evidence type="ECO:0000256" key="7">
    <source>
        <dbReference type="ARBA" id="ARBA00023242"/>
    </source>
</evidence>
<accession>A7SRL4</accession>
<dbReference type="Gene3D" id="1.10.10.540">
    <property type="entry name" value="XPC-binding domain"/>
    <property type="match status" value="1"/>
</dbReference>
<feature type="domain" description="UBA" evidence="10">
    <location>
        <begin position="160"/>
        <end position="200"/>
    </location>
</feature>
<dbReference type="CDD" id="cd14427">
    <property type="entry name" value="UBA2_HR23A"/>
    <property type="match status" value="1"/>
</dbReference>
<dbReference type="FunFam" id="1.10.8.10:FF:000003">
    <property type="entry name" value="UV excision repair protein RAD23 homolog"/>
    <property type="match status" value="1"/>
</dbReference>
<keyword evidence="5" id="KW-0647">Proteasome</keyword>
<dbReference type="FunFam" id="1.10.10.540:FF:000001">
    <property type="entry name" value="UV excision repair protein RAD23 B"/>
    <property type="match status" value="1"/>
</dbReference>
<dbReference type="SUPFAM" id="SSF101238">
    <property type="entry name" value="XPC-binding domain"/>
    <property type="match status" value="1"/>
</dbReference>
<evidence type="ECO:0000259" key="10">
    <source>
        <dbReference type="PROSITE" id="PS50030"/>
    </source>
</evidence>
<sequence>MIITFKTLQQQTFKVEIGEDETVLKLKQKIEADKGKDAYPHGNIKLIYAGKILNDDNPLKEYNIDEKSFVVIMVAKPKPAPAAVAPAPVTTTIPQAATASPSTQASSTAQEDSKPEAKPDEAKSTSTETAASATTTASTPAASTPRSYIEEAESALATGTEYEGLVTEIMNMGFERDQVVRALQASFNNPDRAVEYLTTGIPDLPSERVGDQGGQDEGEEETAAEGVSSLEFLRTQPQFITMRRMVQQNPGVLPQLLQSMGQSNPSLLQLISSHQDEFIRMLNEPDDGPQPAAGGEGGQQSVPGEGAPPPGVSYIQITPVEKEAIERLKQLGFPEPLVIQAYFACEKNENLAANFLLNQGSDDL</sequence>
<dbReference type="SMART" id="SM00213">
    <property type="entry name" value="UBQ"/>
    <property type="match status" value="1"/>
</dbReference>
<dbReference type="InterPro" id="IPR009060">
    <property type="entry name" value="UBA-like_sf"/>
</dbReference>
<keyword evidence="2" id="KW-0597">Phosphoprotein</keyword>
<keyword evidence="7 8" id="KW-0539">Nucleus</keyword>
<dbReference type="InterPro" id="IPR041811">
    <property type="entry name" value="RAD23A/B_UBA1"/>
</dbReference>
<dbReference type="NCBIfam" id="TIGR00601">
    <property type="entry name" value="rad23"/>
    <property type="match status" value="1"/>
</dbReference>
<feature type="compositionally biased region" description="Basic and acidic residues" evidence="9">
    <location>
        <begin position="111"/>
        <end position="123"/>
    </location>
</feature>
<keyword evidence="8" id="KW-0963">Cytoplasm</keyword>
<dbReference type="InParanoid" id="A7SRL4"/>
<feature type="compositionally biased region" description="Acidic residues" evidence="9">
    <location>
        <begin position="214"/>
        <end position="223"/>
    </location>
</feature>
<dbReference type="PhylomeDB" id="A7SRL4"/>
<dbReference type="FunFam" id="3.10.20.90:FF:000175">
    <property type="entry name" value="UV excision repair protein Rad23"/>
    <property type="match status" value="1"/>
</dbReference>
<gene>
    <name evidence="12" type="ORF">NEMVEDRAFT_v1g246958</name>
</gene>
<evidence type="ECO:0000259" key="11">
    <source>
        <dbReference type="PROSITE" id="PS50053"/>
    </source>
</evidence>
<dbReference type="Pfam" id="PF09280">
    <property type="entry name" value="XPC-binding"/>
    <property type="match status" value="1"/>
</dbReference>
<dbReference type="Gene3D" id="1.10.8.10">
    <property type="entry name" value="DNA helicase RuvA subunit, C-terminal domain"/>
    <property type="match status" value="2"/>
</dbReference>
<feature type="region of interest" description="Disordered" evidence="9">
    <location>
        <begin position="200"/>
        <end position="226"/>
    </location>
</feature>
<dbReference type="PANTHER" id="PTHR10621:SF0">
    <property type="entry name" value="UV EXCISION REPAIR PROTEIN RAD23"/>
    <property type="match status" value="1"/>
</dbReference>
<dbReference type="GO" id="GO:0043161">
    <property type="term" value="P:proteasome-mediated ubiquitin-dependent protein catabolic process"/>
    <property type="evidence" value="ECO:0000318"/>
    <property type="project" value="GO_Central"/>
</dbReference>
<dbReference type="GO" id="GO:0070628">
    <property type="term" value="F:proteasome binding"/>
    <property type="evidence" value="ECO:0000318"/>
    <property type="project" value="GO_Central"/>
</dbReference>
<dbReference type="SMART" id="SM00165">
    <property type="entry name" value="UBA"/>
    <property type="match status" value="2"/>
</dbReference>
<dbReference type="SUPFAM" id="SSF46934">
    <property type="entry name" value="UBA-like"/>
    <property type="match status" value="2"/>
</dbReference>
<reference evidence="12 13" key="1">
    <citation type="journal article" date="2007" name="Science">
        <title>Sea anemone genome reveals ancestral eumetazoan gene repertoire and genomic organization.</title>
        <authorList>
            <person name="Putnam N.H."/>
            <person name="Srivastava M."/>
            <person name="Hellsten U."/>
            <person name="Dirks B."/>
            <person name="Chapman J."/>
            <person name="Salamov A."/>
            <person name="Terry A."/>
            <person name="Shapiro H."/>
            <person name="Lindquist E."/>
            <person name="Kapitonov V.V."/>
            <person name="Jurka J."/>
            <person name="Genikhovich G."/>
            <person name="Grigoriev I.V."/>
            <person name="Lucas S.M."/>
            <person name="Steele R.E."/>
            <person name="Finnerty J.R."/>
            <person name="Technau U."/>
            <person name="Martindale M.Q."/>
            <person name="Rokhsar D.S."/>
        </authorList>
    </citation>
    <scope>NUCLEOTIDE SEQUENCE [LARGE SCALE GENOMIC DNA]</scope>
    <source>
        <strain evidence="13">CH2 X CH6</strain>
    </source>
</reference>
<dbReference type="GO" id="GO:0000502">
    <property type="term" value="C:proteasome complex"/>
    <property type="evidence" value="ECO:0007669"/>
    <property type="project" value="UniProtKB-KW"/>
</dbReference>
<comment type="similarity">
    <text evidence="1 8">Belongs to the RAD23 family.</text>
</comment>